<sequence length="1711" mass="179480">MKFRLLLVAVFVFVLNSVSSYGQLLQWNTFGNTGTETTEPSVANDANVAAANLTFGAGVTAAANGNRFGGNNWFDTGDSATPTLAESISGNDYIQFTVTPNSGFSFTPTSFVFTWDRSASGPSSVTLRSSVDGYASDLGTVTGIVGSAFASNTITISGLTNITTATTFRLYGYGTAGALAGGTGGFDQNVVSPGVVNVVLNGTTASTGPCSDPANSDTALVVTNRTVNGLDIAWTESVSATGSLVVIRPTASAAALPTDNTAYTASTAWASAAQINTNNRVMYNGLGSSVTGITGLTAGTQYTITVYAYNTGSGSTICYRELTPLTTTFYTLATEPTGHPASFTCSGPGLNQLTLTYPAASTVAGSGYVILYRAGAASTGLPVDGTFYTAGSLIGDSTVYSYVTAGSTTTTVTGLTPGTTYHFLLVPYSIASAANATLNYRTAATIRTTNCTTLSLSAASDIVEVASSEAVIIPSTTNSVAIAAVTDGIQVWQITVRDGGGVADSDSNPTILNAFTIAQAAGNAVASWSDAIFSVGLFDGSTFIANGVVSANQIVFSGLTVSVADNTSKTLSLRLSLNCPLGAGAIDGDDFGFSITNANTTFSPTGSGKAAFLAATSANGSNVISVVATKLVFFTQPITTGIDLAMLPVVVRAYDACNNLDINFTGTVSLTSTGTMTAVTPVAAVGGIATFSGIVHTVLGTNLTLTASSTVTPIVSTNFNIVDVTVFNTGELLFVGYDGQENGSGASDEYLIATMVDIKPGTQFSIVNSRYEAGAAANVRTDKWGGGGDIASEAPYTTLITYNGATDIPAGSVLVIITDNSANWFGSIDVITGTTTTSRTADFTGSLVFGTTFNPNISTSGSDQLYLIQGGFVSDGSIDANEANYILSGRLLHGLTNRAAWVPLTNACNGDATGGNTRESRLPAPLTCFNVESISGSGISGYYENDKEHGLASIRQIITAVGNVPANWTLGTGRYTIDATSSLATRAGKTFQIGPSNPSGSWVGDFDTNWFNCANWEGLKVPDATTDVVLNGSSVNDAVVEATAVYADDFANVASCNNLTITTRKVQVEASINNILEVKGDLTLSGSGALDMDEGNSSNDDGIIKLSGDWINNVSAAAFSEGNGTVEFVGTTPQVISSVAVEGTETFHHVILDNDFDTAVSNNLIATGDLTVRTGRDVTIDSAGYIKAYQQLNHSGTITIESSGQLVQVDDTDTNIGTYNNTTFVVKRDYTAKDIDYVYWSAPTKLFTVASLPNGFHYVWDPTYANVNATEGNWIAPPTAQMQIGKGYIARTFNGSATAITLTFDFFGQPNNGLITSVNVSRGSYFGDGITTGLPYDAEPANPNNVNTTRWDDNWNLVGNPYPSPLNAKAFLDANTNLEGFVNIWTHDTEPTILNDPFYADFGYNYDATDYITHNGTATISGPGGFDGNIASGQGFFVLMEDGAALTQPIVFNNAMRSDLGNNLVYDNSDFFRNAATTQNTQAEEKHRIWLDIVAPQGQVSRAVVGYVTDATNNKDRLYDAVTNAAGLKLYSFTEDHELQEYCIQGRALPFVNTDTVRLGFNATTVGSHTIAIATVDGLFLNDQTIYLEDKFLNIIHNIKESPYTFTTDKGRFDNRFVLRYTDSAALGNDDFDTLSNSVVVASNNGQLTIKSYLQTLEEVVIYDVLGRQLFAQKGIGANDFIASNIAMSQQSVIVKIKLESGIIVTKKVLL</sequence>
<dbReference type="InterPro" id="IPR036116">
    <property type="entry name" value="FN3_sf"/>
</dbReference>
<evidence type="ECO:0000313" key="2">
    <source>
        <dbReference type="EMBL" id="MEK8179219.1"/>
    </source>
</evidence>
<dbReference type="SUPFAM" id="SSF49265">
    <property type="entry name" value="Fibronectin type III"/>
    <property type="match status" value="1"/>
</dbReference>
<organism evidence="2 3">
    <name type="scientific">Flavobacterium buctense</name>
    <dbReference type="NCBI Taxonomy" id="1648146"/>
    <lineage>
        <taxon>Bacteria</taxon>
        <taxon>Pseudomonadati</taxon>
        <taxon>Bacteroidota</taxon>
        <taxon>Flavobacteriia</taxon>
        <taxon>Flavobacteriales</taxon>
        <taxon>Flavobacteriaceae</taxon>
        <taxon>Flavobacterium</taxon>
    </lineage>
</organism>
<dbReference type="InterPro" id="IPR003961">
    <property type="entry name" value="FN3_dom"/>
</dbReference>
<accession>A0ABU9DXV2</accession>
<feature type="domain" description="Fibronectin type-III" evidence="1">
    <location>
        <begin position="337"/>
        <end position="434"/>
    </location>
</feature>
<dbReference type="EMBL" id="JBBPCB010000001">
    <property type="protein sequence ID" value="MEK8179219.1"/>
    <property type="molecule type" value="Genomic_DNA"/>
</dbReference>
<protein>
    <submittedName>
        <fullName evidence="2">T9SS sorting signal type C domain-containing protein</fullName>
    </submittedName>
</protein>
<gene>
    <name evidence="2" type="ORF">WMW71_02590</name>
</gene>
<dbReference type="RefSeq" id="WP_187659346.1">
    <property type="nucleotide sequence ID" value="NZ_JACTAB010000001.1"/>
</dbReference>
<dbReference type="InterPro" id="IPR013783">
    <property type="entry name" value="Ig-like_fold"/>
</dbReference>
<dbReference type="Gene3D" id="2.60.40.10">
    <property type="entry name" value="Immunoglobulins"/>
    <property type="match status" value="2"/>
</dbReference>
<keyword evidence="3" id="KW-1185">Reference proteome</keyword>
<evidence type="ECO:0000259" key="1">
    <source>
        <dbReference type="SMART" id="SM00060"/>
    </source>
</evidence>
<dbReference type="Proteomes" id="UP001491349">
    <property type="component" value="Unassembled WGS sequence"/>
</dbReference>
<dbReference type="SMART" id="SM00060">
    <property type="entry name" value="FN3"/>
    <property type="match status" value="2"/>
</dbReference>
<feature type="domain" description="Fibronectin type-III" evidence="1">
    <location>
        <begin position="211"/>
        <end position="314"/>
    </location>
</feature>
<dbReference type="NCBIfam" id="NF033708">
    <property type="entry name" value="T9SS_Cterm_ChiA"/>
    <property type="match status" value="1"/>
</dbReference>
<name>A0ABU9DXV2_9FLAO</name>
<reference evidence="2 3" key="1">
    <citation type="submission" date="2024-04" db="EMBL/GenBank/DDBJ databases">
        <title>draft genome sequnece of Flavobacterium buctense JCM 30750.</title>
        <authorList>
            <person name="Kim D.-U."/>
        </authorList>
    </citation>
    <scope>NUCLEOTIDE SEQUENCE [LARGE SCALE GENOMIC DNA]</scope>
    <source>
        <strain evidence="2 3">JCM 30750</strain>
    </source>
</reference>
<proteinExistence type="predicted"/>
<evidence type="ECO:0000313" key="3">
    <source>
        <dbReference type="Proteomes" id="UP001491349"/>
    </source>
</evidence>
<comment type="caution">
    <text evidence="2">The sequence shown here is derived from an EMBL/GenBank/DDBJ whole genome shotgun (WGS) entry which is preliminary data.</text>
</comment>